<evidence type="ECO:0000256" key="4">
    <source>
        <dbReference type="ARBA" id="ARBA00022741"/>
    </source>
</evidence>
<comment type="caution">
    <text evidence="6">The sequence shown here is derived from an EMBL/GenBank/DDBJ whole genome shotgun (WGS) entry which is preliminary data.</text>
</comment>
<keyword evidence="1" id="KW-0597">Phosphoprotein</keyword>
<dbReference type="RefSeq" id="WP_323257098.1">
    <property type="nucleotide sequence ID" value="NZ_JAYGIM010000004.1"/>
</dbReference>
<keyword evidence="2" id="KW-1277">Toxin-antitoxin system</keyword>
<dbReference type="InterPro" id="IPR051813">
    <property type="entry name" value="HepT_RNase_toxin"/>
</dbReference>
<dbReference type="InterPro" id="IPR008201">
    <property type="entry name" value="HepT-like"/>
</dbReference>
<accession>A0ABU5SFW5</accession>
<dbReference type="Proteomes" id="UP001302222">
    <property type="component" value="Unassembled WGS sequence"/>
</dbReference>
<protein>
    <submittedName>
        <fullName evidence="6">HepT-like ribonuclease domain-containing protein</fullName>
    </submittedName>
</protein>
<keyword evidence="7" id="KW-1185">Reference proteome</keyword>
<dbReference type="PANTHER" id="PTHR34139">
    <property type="entry name" value="UPF0331 PROTEIN MJ0127"/>
    <property type="match status" value="1"/>
</dbReference>
<evidence type="ECO:0000313" key="6">
    <source>
        <dbReference type="EMBL" id="MEA5426181.1"/>
    </source>
</evidence>
<evidence type="ECO:0000256" key="3">
    <source>
        <dbReference type="ARBA" id="ARBA00022722"/>
    </source>
</evidence>
<sequence>MDNDIKVWLYDILNAIMEIESFFDDVPKIFSVYQNDLRTKRAVERNIEIIGEALNRILKRDETILITNARKIVDTRNRIIHGYDSVSDDVIWGIVIKHLPILQNEIRTMLNE</sequence>
<keyword evidence="3" id="KW-0540">Nuclease</keyword>
<evidence type="ECO:0000256" key="2">
    <source>
        <dbReference type="ARBA" id="ARBA00022649"/>
    </source>
</evidence>
<reference evidence="6 7" key="1">
    <citation type="submission" date="2023-12" db="EMBL/GenBank/DDBJ databases">
        <title>Novel species of the genus Arcicella isolated from rivers.</title>
        <authorList>
            <person name="Lu H."/>
        </authorList>
    </citation>
    <scope>NUCLEOTIDE SEQUENCE [LARGE SCALE GENOMIC DNA]</scope>
    <source>
        <strain evidence="6 7">DC25W</strain>
    </source>
</reference>
<dbReference type="Pfam" id="PF01934">
    <property type="entry name" value="HepT-like"/>
    <property type="match status" value="1"/>
</dbReference>
<proteinExistence type="predicted"/>
<evidence type="ECO:0000313" key="7">
    <source>
        <dbReference type="Proteomes" id="UP001302222"/>
    </source>
</evidence>
<keyword evidence="5" id="KW-0378">Hydrolase</keyword>
<name>A0ABU5SFW5_9BACT</name>
<dbReference type="EMBL" id="JAYGIM010000004">
    <property type="protein sequence ID" value="MEA5426181.1"/>
    <property type="molecule type" value="Genomic_DNA"/>
</dbReference>
<organism evidence="6 7">
    <name type="scientific">Arcicella lustrica</name>
    <dbReference type="NCBI Taxonomy" id="2984196"/>
    <lineage>
        <taxon>Bacteria</taxon>
        <taxon>Pseudomonadati</taxon>
        <taxon>Bacteroidota</taxon>
        <taxon>Cytophagia</taxon>
        <taxon>Cytophagales</taxon>
        <taxon>Flectobacillaceae</taxon>
        <taxon>Arcicella</taxon>
    </lineage>
</organism>
<evidence type="ECO:0000256" key="1">
    <source>
        <dbReference type="ARBA" id="ARBA00022553"/>
    </source>
</evidence>
<dbReference type="PANTHER" id="PTHR34139:SF1">
    <property type="entry name" value="RNASE MJ1380-RELATED"/>
    <property type="match status" value="1"/>
</dbReference>
<keyword evidence="4" id="KW-0547">Nucleotide-binding</keyword>
<gene>
    <name evidence="6" type="ORF">VB798_06320</name>
</gene>
<evidence type="ECO:0000256" key="5">
    <source>
        <dbReference type="ARBA" id="ARBA00022801"/>
    </source>
</evidence>